<dbReference type="PROSITE" id="PS51257">
    <property type="entry name" value="PROKAR_LIPOPROTEIN"/>
    <property type="match status" value="1"/>
</dbReference>
<dbReference type="GO" id="GO:0046872">
    <property type="term" value="F:metal ion binding"/>
    <property type="evidence" value="ECO:0007669"/>
    <property type="project" value="UniProtKB-KW"/>
</dbReference>
<evidence type="ECO:0000256" key="7">
    <source>
        <dbReference type="PROSITE-ProRule" id="PRU00433"/>
    </source>
</evidence>
<dbReference type="Pfam" id="PF03150">
    <property type="entry name" value="CCP_MauG"/>
    <property type="match status" value="1"/>
</dbReference>
<name>A0A6N9NM45_9FLAO</name>
<gene>
    <name evidence="9" type="ORF">GQN54_12620</name>
</gene>
<dbReference type="AlphaFoldDB" id="A0A6N9NM45"/>
<keyword evidence="10" id="KW-1185">Reference proteome</keyword>
<dbReference type="EMBL" id="WWNE01000012">
    <property type="protein sequence ID" value="NBG66964.1"/>
    <property type="molecule type" value="Genomic_DNA"/>
</dbReference>
<dbReference type="Proteomes" id="UP000470771">
    <property type="component" value="Unassembled WGS sequence"/>
</dbReference>
<dbReference type="PROSITE" id="PS51007">
    <property type="entry name" value="CYTC"/>
    <property type="match status" value="2"/>
</dbReference>
<dbReference type="GO" id="GO:0004130">
    <property type="term" value="F:cytochrome-c peroxidase activity"/>
    <property type="evidence" value="ECO:0007669"/>
    <property type="project" value="TreeGrafter"/>
</dbReference>
<accession>A0A6N9NM45</accession>
<evidence type="ECO:0000259" key="8">
    <source>
        <dbReference type="PROSITE" id="PS51007"/>
    </source>
</evidence>
<keyword evidence="6 7" id="KW-0408">Iron</keyword>
<feature type="domain" description="Cytochrome c" evidence="8">
    <location>
        <begin position="74"/>
        <end position="202"/>
    </location>
</feature>
<dbReference type="Gene3D" id="1.10.760.10">
    <property type="entry name" value="Cytochrome c-like domain"/>
    <property type="match status" value="2"/>
</dbReference>
<keyword evidence="9" id="KW-0575">Peroxidase</keyword>
<organism evidence="9 10">
    <name type="scientific">Acidiluteibacter ferrifornacis</name>
    <dbReference type="NCBI Taxonomy" id="2692424"/>
    <lineage>
        <taxon>Bacteria</taxon>
        <taxon>Pseudomonadati</taxon>
        <taxon>Bacteroidota</taxon>
        <taxon>Flavobacteriia</taxon>
        <taxon>Flavobacteriales</taxon>
        <taxon>Cryomorphaceae</taxon>
        <taxon>Acidiluteibacter</taxon>
    </lineage>
</organism>
<comment type="caution">
    <text evidence="9">The sequence shown here is derived from an EMBL/GenBank/DDBJ whole genome shotgun (WGS) entry which is preliminary data.</text>
</comment>
<dbReference type="PANTHER" id="PTHR30600">
    <property type="entry name" value="CYTOCHROME C PEROXIDASE-RELATED"/>
    <property type="match status" value="1"/>
</dbReference>
<evidence type="ECO:0000313" key="10">
    <source>
        <dbReference type="Proteomes" id="UP000470771"/>
    </source>
</evidence>
<evidence type="ECO:0000256" key="4">
    <source>
        <dbReference type="ARBA" id="ARBA00022729"/>
    </source>
</evidence>
<evidence type="ECO:0000256" key="5">
    <source>
        <dbReference type="ARBA" id="ARBA00023002"/>
    </source>
</evidence>
<feature type="domain" description="Cytochrome c" evidence="8">
    <location>
        <begin position="233"/>
        <end position="367"/>
    </location>
</feature>
<dbReference type="InterPro" id="IPR004852">
    <property type="entry name" value="Di-haem_cyt_c_peroxidsae"/>
</dbReference>
<protein>
    <submittedName>
        <fullName evidence="9">Cytochrome-c peroxidase</fullName>
    </submittedName>
</protein>
<dbReference type="GO" id="GO:0020037">
    <property type="term" value="F:heme binding"/>
    <property type="evidence" value="ECO:0007669"/>
    <property type="project" value="InterPro"/>
</dbReference>
<sequence length="379" mass="42126">MKTIQYKIPFILSIIGILFVVSCVDDDPIEPVTPTGCDTCLVEYNPTPYNLKLPPFFSVLPTPVIPKNNPLTVEGIELGKKLFYEKKLSINNSISCSSCHNPDYAFNDQGVAFSLGAMGQSGIINAMPLFNLIYADSYNWNGNAATLEEQIFGPVKHPLEMMESWPNVAIKLQNDPSYVTLFKKAFPNETIDSITTSKAIAQFLRTLVSGNSPADNEFGSQLGFPINGRVLTVEERRGFQVFSDQEKGDCEHCHGNSYNPLWTEYTFRNNGLDLNPDSGRAAVTKLASDVGKFKVPSLRNLIYTAPYMHDGRFNTLEEVVDFYDQGVEPNSPNISVDMFHRTGANGHIINLSPQDKKDLVAFLKALSDPSFVTNPDYRP</sequence>
<keyword evidence="5" id="KW-0560">Oxidoreductase</keyword>
<dbReference type="SUPFAM" id="SSF46626">
    <property type="entry name" value="Cytochrome c"/>
    <property type="match status" value="2"/>
</dbReference>
<dbReference type="GO" id="GO:0009055">
    <property type="term" value="F:electron transfer activity"/>
    <property type="evidence" value="ECO:0007669"/>
    <property type="project" value="InterPro"/>
</dbReference>
<comment type="subcellular location">
    <subcellularLocation>
        <location evidence="1">Cell envelope</location>
    </subcellularLocation>
</comment>
<reference evidence="9 10" key="1">
    <citation type="submission" date="2019-12" db="EMBL/GenBank/DDBJ databases">
        <authorList>
            <person name="Zhao J."/>
        </authorList>
    </citation>
    <scope>NUCLEOTIDE SEQUENCE [LARGE SCALE GENOMIC DNA]</scope>
    <source>
        <strain evidence="9 10">S-15</strain>
    </source>
</reference>
<evidence type="ECO:0000256" key="1">
    <source>
        <dbReference type="ARBA" id="ARBA00004196"/>
    </source>
</evidence>
<dbReference type="PANTHER" id="PTHR30600:SF10">
    <property type="entry name" value="BLL6722 PROTEIN"/>
    <property type="match status" value="1"/>
</dbReference>
<evidence type="ECO:0000256" key="6">
    <source>
        <dbReference type="ARBA" id="ARBA00023004"/>
    </source>
</evidence>
<dbReference type="InterPro" id="IPR036909">
    <property type="entry name" value="Cyt_c-like_dom_sf"/>
</dbReference>
<keyword evidence="2 7" id="KW-0349">Heme</keyword>
<evidence type="ECO:0000256" key="3">
    <source>
        <dbReference type="ARBA" id="ARBA00022723"/>
    </source>
</evidence>
<proteinExistence type="predicted"/>
<dbReference type="InterPro" id="IPR051395">
    <property type="entry name" value="Cytochrome_c_Peroxidase/MauG"/>
</dbReference>
<dbReference type="InterPro" id="IPR009056">
    <property type="entry name" value="Cyt_c-like_dom"/>
</dbReference>
<dbReference type="GO" id="GO:0030313">
    <property type="term" value="C:cell envelope"/>
    <property type="evidence" value="ECO:0007669"/>
    <property type="project" value="UniProtKB-SubCell"/>
</dbReference>
<evidence type="ECO:0000256" key="2">
    <source>
        <dbReference type="ARBA" id="ARBA00022617"/>
    </source>
</evidence>
<evidence type="ECO:0000313" key="9">
    <source>
        <dbReference type="EMBL" id="NBG66964.1"/>
    </source>
</evidence>
<dbReference type="RefSeq" id="WP_160633915.1">
    <property type="nucleotide sequence ID" value="NZ_WWNE01000012.1"/>
</dbReference>
<keyword evidence="4" id="KW-0732">Signal</keyword>
<keyword evidence="3 7" id="KW-0479">Metal-binding</keyword>